<dbReference type="Gene3D" id="1.25.40.10">
    <property type="entry name" value="Tetratricopeptide repeat domain"/>
    <property type="match status" value="1"/>
</dbReference>
<proteinExistence type="predicted"/>
<reference evidence="1 2" key="1">
    <citation type="submission" date="2018-08" db="EMBL/GenBank/DDBJ databases">
        <title>Recombination of ecologically and evolutionarily significant loci maintains genetic cohesion in the Pseudomonas syringae species complex.</title>
        <authorList>
            <person name="Dillon M."/>
            <person name="Thakur S."/>
            <person name="Almeida R.N.D."/>
            <person name="Weir B.S."/>
            <person name="Guttman D.S."/>
        </authorList>
    </citation>
    <scope>NUCLEOTIDE SEQUENCE [LARGE SCALE GENOMIC DNA]</scope>
    <source>
        <strain evidence="1 2">ICMP 2788</strain>
    </source>
</reference>
<evidence type="ECO:0000313" key="1">
    <source>
        <dbReference type="EMBL" id="RMO31927.1"/>
    </source>
</evidence>
<protein>
    <recommendedName>
        <fullName evidence="3">Tetratricopeptide repeat protein</fullName>
    </recommendedName>
</protein>
<accession>A0A2V4PV71</accession>
<organism evidence="1 2">
    <name type="scientific">Pseudomonas syringae pv. pisi</name>
    <dbReference type="NCBI Taxonomy" id="59510"/>
    <lineage>
        <taxon>Bacteria</taxon>
        <taxon>Pseudomonadati</taxon>
        <taxon>Pseudomonadota</taxon>
        <taxon>Gammaproteobacteria</taxon>
        <taxon>Pseudomonadales</taxon>
        <taxon>Pseudomonadaceae</taxon>
        <taxon>Pseudomonas</taxon>
        <taxon>Pseudomonas syringae</taxon>
    </lineage>
</organism>
<name>A0A2V4PV71_PSESJ</name>
<dbReference type="InterPro" id="IPR011990">
    <property type="entry name" value="TPR-like_helical_dom_sf"/>
</dbReference>
<gene>
    <name evidence="1" type="ORF">ALQ44_01863</name>
</gene>
<dbReference type="SUPFAM" id="SSF48452">
    <property type="entry name" value="TPR-like"/>
    <property type="match status" value="1"/>
</dbReference>
<dbReference type="EMBL" id="RBPQ01000046">
    <property type="protein sequence ID" value="RMO31927.1"/>
    <property type="molecule type" value="Genomic_DNA"/>
</dbReference>
<evidence type="ECO:0008006" key="3">
    <source>
        <dbReference type="Google" id="ProtNLM"/>
    </source>
</evidence>
<dbReference type="AlphaFoldDB" id="A0A2V4PV71"/>
<sequence>MEDLSDSNSELSQKIVDLTESGNKFEIENDSHKALENYHQAWALLPAPPERWDLANWISSCISNLLFDSGNYAEAKKWAIIAIKTKPPRETSSLIDFAKICYELGEKELAIEHFDKAFKLGKKRAFEGFDNKYLNFYLDNIKV</sequence>
<dbReference type="RefSeq" id="WP_003343700.1">
    <property type="nucleotide sequence ID" value="NZ_QJTX01000025.1"/>
</dbReference>
<evidence type="ECO:0000313" key="2">
    <source>
        <dbReference type="Proteomes" id="UP000276886"/>
    </source>
</evidence>
<comment type="caution">
    <text evidence="1">The sequence shown here is derived from an EMBL/GenBank/DDBJ whole genome shotgun (WGS) entry which is preliminary data.</text>
</comment>
<dbReference type="Proteomes" id="UP000276886">
    <property type="component" value="Unassembled WGS sequence"/>
</dbReference>